<keyword evidence="3" id="KW-1185">Reference proteome</keyword>
<reference evidence="2" key="1">
    <citation type="submission" date="2013-04" db="EMBL/GenBank/DDBJ databases">
        <title>The genome sequencing project of 58 acetic acid bacteria.</title>
        <authorList>
            <person name="Okamoto-Kainuma A."/>
            <person name="Ishikawa M."/>
            <person name="Umino S."/>
            <person name="Koizumi Y."/>
            <person name="Shiwa Y."/>
            <person name="Yoshikawa H."/>
            <person name="Matsutani M."/>
            <person name="Matsushita K."/>
        </authorList>
    </citation>
    <scope>NUCLEOTIDE SEQUENCE</scope>
    <source>
        <strain evidence="2">DSM 14337</strain>
    </source>
</reference>
<evidence type="ECO:0000256" key="1">
    <source>
        <dbReference type="SAM" id="MobiDB-lite"/>
    </source>
</evidence>
<sequence>MIGPDRDFVSSLNAGDTVYVSNLRGRGGRGGTMCVVSNGRKWLKLRNPDDGRNLRSDASTGVLDGHESLPPERQTRVWKSREAHKEYSTPSSL</sequence>
<feature type="region of interest" description="Disordered" evidence="1">
    <location>
        <begin position="45"/>
        <end position="93"/>
    </location>
</feature>
<evidence type="ECO:0000313" key="2">
    <source>
        <dbReference type="EMBL" id="GBQ85473.1"/>
    </source>
</evidence>
<feature type="compositionally biased region" description="Basic and acidic residues" evidence="1">
    <location>
        <begin position="64"/>
        <end position="87"/>
    </location>
</feature>
<protein>
    <submittedName>
        <fullName evidence="2">Uncharacterized protein</fullName>
    </submittedName>
</protein>
<dbReference type="EMBL" id="BAPF01000054">
    <property type="protein sequence ID" value="GBQ85473.1"/>
    <property type="molecule type" value="Genomic_DNA"/>
</dbReference>
<feature type="compositionally biased region" description="Basic and acidic residues" evidence="1">
    <location>
        <begin position="46"/>
        <end position="55"/>
    </location>
</feature>
<name>A0ABQ0PZI1_9PROT</name>
<organism evidence="2 3">
    <name type="scientific">Acetobacter malorum DSM 14337</name>
    <dbReference type="NCBI Taxonomy" id="1307910"/>
    <lineage>
        <taxon>Bacteria</taxon>
        <taxon>Pseudomonadati</taxon>
        <taxon>Pseudomonadota</taxon>
        <taxon>Alphaproteobacteria</taxon>
        <taxon>Acetobacterales</taxon>
        <taxon>Acetobacteraceae</taxon>
        <taxon>Acetobacter</taxon>
    </lineage>
</organism>
<evidence type="ECO:0000313" key="3">
    <source>
        <dbReference type="Proteomes" id="UP001065047"/>
    </source>
</evidence>
<comment type="caution">
    <text evidence="2">The sequence shown here is derived from an EMBL/GenBank/DDBJ whole genome shotgun (WGS) entry which is preliminary data.</text>
</comment>
<dbReference type="Proteomes" id="UP001065047">
    <property type="component" value="Unassembled WGS sequence"/>
</dbReference>
<proteinExistence type="predicted"/>
<gene>
    <name evidence="2" type="ORF">AA14337_3080</name>
</gene>
<accession>A0ABQ0PZI1</accession>